<dbReference type="AlphaFoldDB" id="A9JTU2"/>
<organism evidence="1">
    <name type="scientific">Xenopus tropicalis</name>
    <name type="common">Western clawed frog</name>
    <name type="synonym">Silurana tropicalis</name>
    <dbReference type="NCBI Taxonomy" id="8364"/>
    <lineage>
        <taxon>Eukaryota</taxon>
        <taxon>Metazoa</taxon>
        <taxon>Chordata</taxon>
        <taxon>Craniata</taxon>
        <taxon>Vertebrata</taxon>
        <taxon>Euteleostomi</taxon>
        <taxon>Amphibia</taxon>
        <taxon>Batrachia</taxon>
        <taxon>Anura</taxon>
        <taxon>Pipoidea</taxon>
        <taxon>Pipidae</taxon>
        <taxon>Xenopodinae</taxon>
        <taxon>Xenopus</taxon>
        <taxon>Silurana</taxon>
    </lineage>
</organism>
<name>A9JTU2_XENTR</name>
<protein>
    <submittedName>
        <fullName evidence="1">LOC100127851 protein</fullName>
    </submittedName>
</protein>
<sequence>MAKTGDQENAGCCGSIATYLTSAKFLMYLGHALSTWVSTWFYSPLVHLCNAGCLYISSSNTPR</sequence>
<dbReference type="EMBL" id="BC155478">
    <property type="protein sequence ID" value="AAI55479.1"/>
    <property type="molecule type" value="mRNA"/>
</dbReference>
<reference evidence="1" key="1">
    <citation type="submission" date="2007-11" db="EMBL/GenBank/DDBJ databases">
        <authorList>
            <consortium name="NIH - Xenopus Gene Collection (XGC) project"/>
        </authorList>
    </citation>
    <scope>NUCLEOTIDE SEQUENCE [LARGE SCALE MRNA]</scope>
    <source>
        <strain evidence="1">N6</strain>
        <tissue evidence="1">Liver</tissue>
    </source>
</reference>
<evidence type="ECO:0000313" key="1">
    <source>
        <dbReference type="EMBL" id="AAI55479.1"/>
    </source>
</evidence>
<gene>
    <name evidence="1" type="primary">LOC100127851</name>
</gene>
<accession>A9JTU2</accession>
<proteinExistence type="evidence at transcript level"/>